<keyword evidence="11" id="KW-0009">Actin-binding</keyword>
<protein>
    <submittedName>
        <fullName evidence="15">Neither inactivation nor afterpotential protein C</fullName>
    </submittedName>
</protein>
<dbReference type="EMBL" id="HBUF01118237">
    <property type="protein sequence ID" value="CAG6641596.1"/>
    <property type="molecule type" value="Transcribed_RNA"/>
</dbReference>
<keyword evidence="8" id="KW-0505">Motor protein</keyword>
<reference evidence="15" key="1">
    <citation type="submission" date="2021-05" db="EMBL/GenBank/DDBJ databases">
        <authorList>
            <person name="Alioto T."/>
            <person name="Alioto T."/>
            <person name="Gomez Garrido J."/>
        </authorList>
    </citation>
    <scope>NUCLEOTIDE SEQUENCE</scope>
</reference>
<keyword evidence="13" id="KW-0732">Signal</keyword>
<evidence type="ECO:0000256" key="6">
    <source>
        <dbReference type="ARBA" id="ARBA00022840"/>
    </source>
</evidence>
<evidence type="ECO:0000256" key="2">
    <source>
        <dbReference type="ARBA" id="ARBA00004316"/>
    </source>
</evidence>
<dbReference type="GO" id="GO:0000146">
    <property type="term" value="F:microfilament motor activity"/>
    <property type="evidence" value="ECO:0007669"/>
    <property type="project" value="TreeGrafter"/>
</dbReference>
<dbReference type="InterPro" id="IPR027417">
    <property type="entry name" value="P-loop_NTPase"/>
</dbReference>
<proteinExistence type="inferred from homology"/>
<dbReference type="GO" id="GO:0004674">
    <property type="term" value="F:protein serine/threonine kinase activity"/>
    <property type="evidence" value="ECO:0007669"/>
    <property type="project" value="TreeGrafter"/>
</dbReference>
<sequence>MNRLQIFILACCAVLIRCRTLNNVSRNGGTVHFDNEEIYSYPPKKTGLPYYNTPVNSSPPMSPVASLPEGKIKGPPGVTMFPGSNSASEEDINQNRLNTKAPNKISIDELLNKADGLMYIIDDATRSKEDGVEYIIQTLTNSPKGPRIKMSNSKDFCVAHYTGKVTYETRMIPRKNRDFLPPEMIETLRSSHNGIVKQLFFNQLTRSGNLTLTSDQNVLAATGKKKRWGAALVGSDSHKLRKYNTESRGEFSQTRRMRTASSVFRASSLEILKAVSGGGTKFVRCIRADLSGTPGGWQSDVVKQQIRALGVVDTARARQKGYSCRVSFADFIHRYRFLAFDFDEPVDVTKENCRLLLIRLKMEGWMIGKSKVFLRYYNEEYLARLYETQVKKIVKVQCMMRTFLARKRVAPKLAMSRQASRDSDGKFSRGCSVDAN</sequence>
<dbReference type="GO" id="GO:0003779">
    <property type="term" value="F:actin binding"/>
    <property type="evidence" value="ECO:0007669"/>
    <property type="project" value="UniProtKB-KW"/>
</dbReference>
<dbReference type="EMBL" id="HBUF01118238">
    <property type="protein sequence ID" value="CAG6641598.1"/>
    <property type="molecule type" value="Transcribed_RNA"/>
</dbReference>
<evidence type="ECO:0000256" key="13">
    <source>
        <dbReference type="SAM" id="SignalP"/>
    </source>
</evidence>
<dbReference type="InterPro" id="IPR036961">
    <property type="entry name" value="Kinesin_motor_dom_sf"/>
</dbReference>
<dbReference type="GO" id="GO:0016459">
    <property type="term" value="C:myosin complex"/>
    <property type="evidence" value="ECO:0007669"/>
    <property type="project" value="UniProtKB-KW"/>
</dbReference>
<keyword evidence="3" id="KW-0963">Cytoplasm</keyword>
<dbReference type="Pfam" id="PF00063">
    <property type="entry name" value="Myosin_head"/>
    <property type="match status" value="1"/>
</dbReference>
<dbReference type="PANTHER" id="PTHR46256:SF2">
    <property type="entry name" value="NEITHER INACTIVATION NOR AFTERPOTENTIAL PROTEIN C"/>
    <property type="match status" value="1"/>
</dbReference>
<evidence type="ECO:0000256" key="12">
    <source>
        <dbReference type="SAM" id="MobiDB-lite"/>
    </source>
</evidence>
<keyword evidence="6" id="KW-0067">ATP-binding</keyword>
<comment type="caution">
    <text evidence="11">Lacks conserved residue(s) required for the propagation of feature annotation.</text>
</comment>
<dbReference type="InterPro" id="IPR001609">
    <property type="entry name" value="Myosin_head_motor_dom-like"/>
</dbReference>
<evidence type="ECO:0000256" key="10">
    <source>
        <dbReference type="ARBA" id="ARBA00023273"/>
    </source>
</evidence>
<dbReference type="InterPro" id="IPR052409">
    <property type="entry name" value="Myosin-III_kinase_activity"/>
</dbReference>
<keyword evidence="4" id="KW-0677">Repeat</keyword>
<comment type="similarity">
    <text evidence="11">Belongs to the TRAFAC class myosin-kinesin ATPase superfamily. Myosin family.</text>
</comment>
<dbReference type="AlphaFoldDB" id="A0A8D8R0U3"/>
<dbReference type="SUPFAM" id="SSF52540">
    <property type="entry name" value="P-loop containing nucleoside triphosphate hydrolases"/>
    <property type="match status" value="1"/>
</dbReference>
<organism evidence="15">
    <name type="scientific">Cacopsylla melanoneura</name>
    <dbReference type="NCBI Taxonomy" id="428564"/>
    <lineage>
        <taxon>Eukaryota</taxon>
        <taxon>Metazoa</taxon>
        <taxon>Ecdysozoa</taxon>
        <taxon>Arthropoda</taxon>
        <taxon>Hexapoda</taxon>
        <taxon>Insecta</taxon>
        <taxon>Pterygota</taxon>
        <taxon>Neoptera</taxon>
        <taxon>Paraneoptera</taxon>
        <taxon>Hemiptera</taxon>
        <taxon>Sternorrhyncha</taxon>
        <taxon>Psylloidea</taxon>
        <taxon>Psyllidae</taxon>
        <taxon>Psyllinae</taxon>
        <taxon>Cacopsylla</taxon>
    </lineage>
</organism>
<keyword evidence="10" id="KW-0966">Cell projection</keyword>
<evidence type="ECO:0000256" key="7">
    <source>
        <dbReference type="ARBA" id="ARBA00023123"/>
    </source>
</evidence>
<feature type="domain" description="Myosin motor" evidence="14">
    <location>
        <begin position="103"/>
        <end position="390"/>
    </location>
</feature>
<comment type="subcellular location">
    <subcellularLocation>
        <location evidence="2">Cell projection</location>
    </subcellularLocation>
    <subcellularLocation>
        <location evidence="1">Cytoplasm</location>
        <location evidence="1">Cytoskeleton</location>
    </subcellularLocation>
</comment>
<evidence type="ECO:0000256" key="9">
    <source>
        <dbReference type="ARBA" id="ARBA00023212"/>
    </source>
</evidence>
<evidence type="ECO:0000259" key="14">
    <source>
        <dbReference type="PROSITE" id="PS51456"/>
    </source>
</evidence>
<keyword evidence="5" id="KW-0547">Nucleotide-binding</keyword>
<evidence type="ECO:0000256" key="5">
    <source>
        <dbReference type="ARBA" id="ARBA00022741"/>
    </source>
</evidence>
<keyword evidence="9" id="KW-0206">Cytoskeleton</keyword>
<dbReference type="GO" id="GO:0030832">
    <property type="term" value="P:regulation of actin filament length"/>
    <property type="evidence" value="ECO:0007669"/>
    <property type="project" value="TreeGrafter"/>
</dbReference>
<keyword evidence="7 11" id="KW-0518">Myosin</keyword>
<evidence type="ECO:0000256" key="11">
    <source>
        <dbReference type="PROSITE-ProRule" id="PRU00782"/>
    </source>
</evidence>
<dbReference type="PROSITE" id="PS51456">
    <property type="entry name" value="MYOSIN_MOTOR"/>
    <property type="match status" value="1"/>
</dbReference>
<dbReference type="PANTHER" id="PTHR46256">
    <property type="entry name" value="AGAP011099-PA"/>
    <property type="match status" value="1"/>
</dbReference>
<evidence type="ECO:0000256" key="8">
    <source>
        <dbReference type="ARBA" id="ARBA00023175"/>
    </source>
</evidence>
<dbReference type="GO" id="GO:0042995">
    <property type="term" value="C:cell projection"/>
    <property type="evidence" value="ECO:0007669"/>
    <property type="project" value="UniProtKB-SubCell"/>
</dbReference>
<feature type="chain" id="PRO_5033670888" evidence="13">
    <location>
        <begin position="19"/>
        <end position="436"/>
    </location>
</feature>
<feature type="region of interest" description="Actin-binding" evidence="11">
    <location>
        <begin position="268"/>
        <end position="290"/>
    </location>
</feature>
<evidence type="ECO:0000256" key="3">
    <source>
        <dbReference type="ARBA" id="ARBA00022490"/>
    </source>
</evidence>
<accession>A0A8D8R0U3</accession>
<evidence type="ECO:0000256" key="4">
    <source>
        <dbReference type="ARBA" id="ARBA00022737"/>
    </source>
</evidence>
<dbReference type="PROSITE" id="PS50096">
    <property type="entry name" value="IQ"/>
    <property type="match status" value="1"/>
</dbReference>
<dbReference type="Gene3D" id="1.20.58.530">
    <property type="match status" value="1"/>
</dbReference>
<feature type="region of interest" description="Disordered" evidence="12">
    <location>
        <begin position="415"/>
        <end position="436"/>
    </location>
</feature>
<evidence type="ECO:0000256" key="1">
    <source>
        <dbReference type="ARBA" id="ARBA00004245"/>
    </source>
</evidence>
<dbReference type="Gene3D" id="1.20.120.720">
    <property type="entry name" value="Myosin VI head, motor domain, U50 subdomain"/>
    <property type="match status" value="1"/>
</dbReference>
<feature type="signal peptide" evidence="13">
    <location>
        <begin position="1"/>
        <end position="18"/>
    </location>
</feature>
<dbReference type="SMART" id="SM00242">
    <property type="entry name" value="MYSc"/>
    <property type="match status" value="1"/>
</dbReference>
<dbReference type="Gene3D" id="1.20.5.4820">
    <property type="match status" value="1"/>
</dbReference>
<evidence type="ECO:0000313" key="15">
    <source>
        <dbReference type="EMBL" id="CAG6641596.1"/>
    </source>
</evidence>
<dbReference type="Gene3D" id="3.40.850.10">
    <property type="entry name" value="Kinesin motor domain"/>
    <property type="match status" value="1"/>
</dbReference>
<dbReference type="GO" id="GO:0005524">
    <property type="term" value="F:ATP binding"/>
    <property type="evidence" value="ECO:0007669"/>
    <property type="project" value="UniProtKB-KW"/>
</dbReference>
<name>A0A8D8R0U3_9HEMI</name>